<sequence>MRRSGQGGGIGEQGAIAFFDPKPLQGLITPFYARWGSPELPGVHGKHRE</sequence>
<name>A0ABT2NDC0_9CYAN</name>
<organism evidence="1 2">
    <name type="scientific">Laspinema olomoucense D3b</name>
    <dbReference type="NCBI Taxonomy" id="2953688"/>
    <lineage>
        <taxon>Bacteria</taxon>
        <taxon>Bacillati</taxon>
        <taxon>Cyanobacteriota</taxon>
        <taxon>Cyanophyceae</taxon>
        <taxon>Oscillatoriophycideae</taxon>
        <taxon>Oscillatoriales</taxon>
        <taxon>Laspinemataceae</taxon>
        <taxon>Laspinema</taxon>
        <taxon>Laspinema olomoucense</taxon>
    </lineage>
</organism>
<gene>
    <name evidence="1" type="ORF">NG792_16630</name>
</gene>
<dbReference type="RefSeq" id="WP_261199065.1">
    <property type="nucleotide sequence ID" value="NZ_JAMXFA010000022.1"/>
</dbReference>
<reference evidence="1 2" key="1">
    <citation type="journal article" date="2022" name="Front. Microbiol.">
        <title>High genomic differentiation and limited gene flow indicate recent cryptic speciation within the genus Laspinema (cyanobacteria).</title>
        <authorList>
            <person name="Stanojkovic A."/>
            <person name="Skoupy S."/>
            <person name="Skaloud P."/>
            <person name="Dvorak P."/>
        </authorList>
    </citation>
    <scope>NUCLEOTIDE SEQUENCE [LARGE SCALE GENOMIC DNA]</scope>
    <source>
        <strain evidence="1 2">D3b</strain>
    </source>
</reference>
<evidence type="ECO:0000313" key="2">
    <source>
        <dbReference type="Proteomes" id="UP001525961"/>
    </source>
</evidence>
<dbReference type="Proteomes" id="UP001525961">
    <property type="component" value="Unassembled WGS sequence"/>
</dbReference>
<protein>
    <submittedName>
        <fullName evidence="1">Uncharacterized protein</fullName>
    </submittedName>
</protein>
<accession>A0ABT2NDC0</accession>
<proteinExistence type="predicted"/>
<comment type="caution">
    <text evidence="1">The sequence shown here is derived from an EMBL/GenBank/DDBJ whole genome shotgun (WGS) entry which is preliminary data.</text>
</comment>
<evidence type="ECO:0000313" key="1">
    <source>
        <dbReference type="EMBL" id="MCT7979340.1"/>
    </source>
</evidence>
<dbReference type="EMBL" id="JAMXFA010000022">
    <property type="protein sequence ID" value="MCT7979340.1"/>
    <property type="molecule type" value="Genomic_DNA"/>
</dbReference>
<keyword evidence="2" id="KW-1185">Reference proteome</keyword>